<dbReference type="InterPro" id="IPR000719">
    <property type="entry name" value="Prot_kinase_dom"/>
</dbReference>
<dbReference type="PROSITE" id="PS00108">
    <property type="entry name" value="PROTEIN_KINASE_ST"/>
    <property type="match status" value="1"/>
</dbReference>
<dbReference type="Pfam" id="PF07714">
    <property type="entry name" value="PK_Tyr_Ser-Thr"/>
    <property type="match status" value="1"/>
</dbReference>
<dbReference type="InterPro" id="IPR001245">
    <property type="entry name" value="Ser-Thr/Tyr_kinase_cat_dom"/>
</dbReference>
<name>A0A5N6PG91_9ASTR</name>
<feature type="region of interest" description="Disordered" evidence="19">
    <location>
        <begin position="509"/>
        <end position="528"/>
    </location>
</feature>
<keyword evidence="6 20" id="KW-0812">Transmembrane</keyword>
<keyword evidence="15" id="KW-0675">Receptor</keyword>
<evidence type="ECO:0000256" key="20">
    <source>
        <dbReference type="SAM" id="Phobius"/>
    </source>
</evidence>
<evidence type="ECO:0000256" key="14">
    <source>
        <dbReference type="ARBA" id="ARBA00023157"/>
    </source>
</evidence>
<keyword evidence="14" id="KW-1015">Disulfide bond</keyword>
<keyword evidence="9" id="KW-0547">Nucleotide-binding</keyword>
<evidence type="ECO:0000256" key="19">
    <source>
        <dbReference type="SAM" id="MobiDB-lite"/>
    </source>
</evidence>
<keyword evidence="13 20" id="KW-0472">Membrane</keyword>
<keyword evidence="7" id="KW-0732">Signal</keyword>
<evidence type="ECO:0000256" key="12">
    <source>
        <dbReference type="ARBA" id="ARBA00022989"/>
    </source>
</evidence>
<organism evidence="23 24">
    <name type="scientific">Mikania micrantha</name>
    <name type="common">bitter vine</name>
    <dbReference type="NCBI Taxonomy" id="192012"/>
    <lineage>
        <taxon>Eukaryota</taxon>
        <taxon>Viridiplantae</taxon>
        <taxon>Streptophyta</taxon>
        <taxon>Embryophyta</taxon>
        <taxon>Tracheophyta</taxon>
        <taxon>Spermatophyta</taxon>
        <taxon>Magnoliopsida</taxon>
        <taxon>eudicotyledons</taxon>
        <taxon>Gunneridae</taxon>
        <taxon>Pentapetalae</taxon>
        <taxon>asterids</taxon>
        <taxon>campanulids</taxon>
        <taxon>Asterales</taxon>
        <taxon>Asteraceae</taxon>
        <taxon>Asteroideae</taxon>
        <taxon>Heliantheae alliance</taxon>
        <taxon>Eupatorieae</taxon>
        <taxon>Mikania</taxon>
    </lineage>
</organism>
<keyword evidence="16" id="KW-0325">Glycoprotein</keyword>
<evidence type="ECO:0000256" key="15">
    <source>
        <dbReference type="ARBA" id="ARBA00023170"/>
    </source>
</evidence>
<evidence type="ECO:0000256" key="2">
    <source>
        <dbReference type="ARBA" id="ARBA00012513"/>
    </source>
</evidence>
<evidence type="ECO:0000256" key="8">
    <source>
        <dbReference type="ARBA" id="ARBA00022734"/>
    </source>
</evidence>
<evidence type="ECO:0000256" key="13">
    <source>
        <dbReference type="ARBA" id="ARBA00023136"/>
    </source>
</evidence>
<dbReference type="EC" id="2.7.11.1" evidence="2"/>
<proteinExistence type="predicted"/>
<evidence type="ECO:0000256" key="6">
    <source>
        <dbReference type="ARBA" id="ARBA00022692"/>
    </source>
</evidence>
<dbReference type="EMBL" id="SZYD01000004">
    <property type="protein sequence ID" value="KAD6453750.1"/>
    <property type="molecule type" value="Genomic_DNA"/>
</dbReference>
<dbReference type="SUPFAM" id="SSF56112">
    <property type="entry name" value="Protein kinase-like (PK-like)"/>
    <property type="match status" value="1"/>
</dbReference>
<dbReference type="Gene3D" id="1.10.510.10">
    <property type="entry name" value="Transferase(Phosphotransferase) domain 1"/>
    <property type="match status" value="1"/>
</dbReference>
<dbReference type="PANTHER" id="PTHR27002">
    <property type="entry name" value="RECEPTOR-LIKE SERINE/THREONINE-PROTEIN KINASE SD1-8"/>
    <property type="match status" value="1"/>
</dbReference>
<comment type="catalytic activity">
    <reaction evidence="18">
        <text>L-seryl-[protein] + ATP = O-phospho-L-seryl-[protein] + ADP + H(+)</text>
        <dbReference type="Rhea" id="RHEA:17989"/>
        <dbReference type="Rhea" id="RHEA-COMP:9863"/>
        <dbReference type="Rhea" id="RHEA-COMP:11604"/>
        <dbReference type="ChEBI" id="CHEBI:15378"/>
        <dbReference type="ChEBI" id="CHEBI:29999"/>
        <dbReference type="ChEBI" id="CHEBI:30616"/>
        <dbReference type="ChEBI" id="CHEBI:83421"/>
        <dbReference type="ChEBI" id="CHEBI:456216"/>
        <dbReference type="EC" id="2.7.11.1"/>
    </reaction>
</comment>
<keyword evidence="12 20" id="KW-1133">Transmembrane helix</keyword>
<comment type="caution">
    <text evidence="23">The sequence shown here is derived from an EMBL/GenBank/DDBJ whole genome shotgun (WGS) entry which is preliminary data.</text>
</comment>
<dbReference type="AlphaFoldDB" id="A0A5N6PG91"/>
<dbReference type="GO" id="GO:0030246">
    <property type="term" value="F:carbohydrate binding"/>
    <property type="evidence" value="ECO:0007669"/>
    <property type="project" value="UniProtKB-KW"/>
</dbReference>
<evidence type="ECO:0000256" key="11">
    <source>
        <dbReference type="ARBA" id="ARBA00022840"/>
    </source>
</evidence>
<evidence type="ECO:0000256" key="5">
    <source>
        <dbReference type="ARBA" id="ARBA00022679"/>
    </source>
</evidence>
<sequence length="528" mass="59732">MWILNVNGQVEDGEINGLFFGSSDFCYGNHQDDGCLAANMRFCRDGDDKFTLLNGDYTRGTRVFTPDNDSSVGFSDCMIRCWNDCDCVAFNTSENGVGCNIWTGSKDLKFSIYPKSIYAPKYVLLPPSNGNAKILIWGSVVSGIFLLSFCFSLLWYRKNKKFQRKEKRVKDEDRHLLELMDMSDPERGRRKGIDIVVFSFADILTATNDFSSENKLGQGGFGPVYKGKLSDEQEIAIKRLSRTSGQGLMEFKNELILIAKLQHTNLVRVLGCCIHGEEKMLIYEYMPNKSLDFFLFDETRKALLDWPKRCNIIEGIAQGLLYLHKYSRMRIIHRDLKPSNVLLDQSMNPKISDFGLARIFKQNETEAMTDRPVGTYGYMSPEYAMDGTFSVKSDVFSFGVLMLEMVSGRRNVCLSFLNTTVNLIGYAWELWQQGNALQLQDPTLADACVEHQLLRTIHVALLCVQEYAGDRPVISEVISMLANDTMLLPDPKQPGFFFGGTMSKSTFFERNPYGSSGNNSTITQMESS</sequence>
<dbReference type="Pfam" id="PF08276">
    <property type="entry name" value="PAN_2"/>
    <property type="match status" value="1"/>
</dbReference>
<feature type="domain" description="Apple" evidence="22">
    <location>
        <begin position="43"/>
        <end position="117"/>
    </location>
</feature>
<dbReference type="GO" id="GO:0004674">
    <property type="term" value="F:protein serine/threonine kinase activity"/>
    <property type="evidence" value="ECO:0007669"/>
    <property type="project" value="UniProtKB-KW"/>
</dbReference>
<dbReference type="Proteomes" id="UP000326396">
    <property type="component" value="Linkage Group LG12"/>
</dbReference>
<dbReference type="OrthoDB" id="4062651at2759"/>
<keyword evidence="24" id="KW-1185">Reference proteome</keyword>
<evidence type="ECO:0000256" key="3">
    <source>
        <dbReference type="ARBA" id="ARBA00022475"/>
    </source>
</evidence>
<dbReference type="Gene3D" id="3.30.200.20">
    <property type="entry name" value="Phosphorylase Kinase, domain 1"/>
    <property type="match status" value="1"/>
</dbReference>
<keyword evidence="4" id="KW-0723">Serine/threonine-protein kinase</keyword>
<feature type="transmembrane region" description="Helical" evidence="20">
    <location>
        <begin position="134"/>
        <end position="156"/>
    </location>
</feature>
<evidence type="ECO:0000256" key="4">
    <source>
        <dbReference type="ARBA" id="ARBA00022527"/>
    </source>
</evidence>
<comment type="subcellular location">
    <subcellularLocation>
        <location evidence="1">Cell membrane</location>
        <topology evidence="1">Single-pass type I membrane protein</topology>
    </subcellularLocation>
</comment>
<dbReference type="CDD" id="cd14066">
    <property type="entry name" value="STKc_IRAK"/>
    <property type="match status" value="1"/>
</dbReference>
<evidence type="ECO:0000256" key="7">
    <source>
        <dbReference type="ARBA" id="ARBA00022729"/>
    </source>
</evidence>
<dbReference type="FunFam" id="3.30.200.20:FF:000330">
    <property type="entry name" value="G-type lectin S-receptor-like serine/threonine-protein kinase At4g03230"/>
    <property type="match status" value="1"/>
</dbReference>
<dbReference type="GO" id="GO:0005886">
    <property type="term" value="C:plasma membrane"/>
    <property type="evidence" value="ECO:0007669"/>
    <property type="project" value="UniProtKB-SubCell"/>
</dbReference>
<evidence type="ECO:0000256" key="10">
    <source>
        <dbReference type="ARBA" id="ARBA00022777"/>
    </source>
</evidence>
<dbReference type="InterPro" id="IPR011009">
    <property type="entry name" value="Kinase-like_dom_sf"/>
</dbReference>
<feature type="domain" description="Protein kinase" evidence="21">
    <location>
        <begin position="210"/>
        <end position="487"/>
    </location>
</feature>
<evidence type="ECO:0000256" key="17">
    <source>
        <dbReference type="ARBA" id="ARBA00047899"/>
    </source>
</evidence>
<gene>
    <name evidence="23" type="ORF">E3N88_08456</name>
</gene>
<protein>
    <recommendedName>
        <fullName evidence="2">non-specific serine/threonine protein kinase</fullName>
        <ecNumber evidence="2">2.7.11.1</ecNumber>
    </recommendedName>
</protein>
<dbReference type="PROSITE" id="PS50011">
    <property type="entry name" value="PROTEIN_KINASE_DOM"/>
    <property type="match status" value="1"/>
</dbReference>
<dbReference type="FunFam" id="1.10.510.10:FF:000060">
    <property type="entry name" value="G-type lectin S-receptor-like serine/threonine-protein kinase"/>
    <property type="match status" value="1"/>
</dbReference>
<evidence type="ECO:0000259" key="21">
    <source>
        <dbReference type="PROSITE" id="PS50011"/>
    </source>
</evidence>
<evidence type="ECO:0000256" key="16">
    <source>
        <dbReference type="ARBA" id="ARBA00023180"/>
    </source>
</evidence>
<dbReference type="PANTHER" id="PTHR27002:SF548">
    <property type="entry name" value="RECEPTOR-LIKE SERINE_THREONINE-PROTEIN KINASE"/>
    <property type="match status" value="1"/>
</dbReference>
<evidence type="ECO:0000313" key="23">
    <source>
        <dbReference type="EMBL" id="KAD6453750.1"/>
    </source>
</evidence>
<keyword evidence="8" id="KW-0430">Lectin</keyword>
<evidence type="ECO:0000259" key="22">
    <source>
        <dbReference type="PROSITE" id="PS50948"/>
    </source>
</evidence>
<dbReference type="PROSITE" id="PS50948">
    <property type="entry name" value="PAN"/>
    <property type="match status" value="1"/>
</dbReference>
<evidence type="ECO:0000256" key="18">
    <source>
        <dbReference type="ARBA" id="ARBA00048679"/>
    </source>
</evidence>
<keyword evidence="10" id="KW-0418">Kinase</keyword>
<keyword evidence="11" id="KW-0067">ATP-binding</keyword>
<dbReference type="InterPro" id="IPR008271">
    <property type="entry name" value="Ser/Thr_kinase_AS"/>
</dbReference>
<accession>A0A5N6PG91</accession>
<keyword evidence="3" id="KW-1003">Cell membrane</keyword>
<dbReference type="GO" id="GO:0005524">
    <property type="term" value="F:ATP binding"/>
    <property type="evidence" value="ECO:0007669"/>
    <property type="project" value="UniProtKB-KW"/>
</dbReference>
<evidence type="ECO:0000256" key="9">
    <source>
        <dbReference type="ARBA" id="ARBA00022741"/>
    </source>
</evidence>
<reference evidence="23 24" key="1">
    <citation type="submission" date="2019-05" db="EMBL/GenBank/DDBJ databases">
        <title>Mikania micrantha, genome provides insights into the molecular mechanism of rapid growth.</title>
        <authorList>
            <person name="Liu B."/>
        </authorList>
    </citation>
    <scope>NUCLEOTIDE SEQUENCE [LARGE SCALE GENOMIC DNA]</scope>
    <source>
        <strain evidence="23">NLD-2019</strain>
        <tissue evidence="23">Leaf</tissue>
    </source>
</reference>
<evidence type="ECO:0000256" key="1">
    <source>
        <dbReference type="ARBA" id="ARBA00004251"/>
    </source>
</evidence>
<evidence type="ECO:0000313" key="24">
    <source>
        <dbReference type="Proteomes" id="UP000326396"/>
    </source>
</evidence>
<comment type="catalytic activity">
    <reaction evidence="17">
        <text>L-threonyl-[protein] + ATP = O-phospho-L-threonyl-[protein] + ADP + H(+)</text>
        <dbReference type="Rhea" id="RHEA:46608"/>
        <dbReference type="Rhea" id="RHEA-COMP:11060"/>
        <dbReference type="Rhea" id="RHEA-COMP:11605"/>
        <dbReference type="ChEBI" id="CHEBI:15378"/>
        <dbReference type="ChEBI" id="CHEBI:30013"/>
        <dbReference type="ChEBI" id="CHEBI:30616"/>
        <dbReference type="ChEBI" id="CHEBI:61977"/>
        <dbReference type="ChEBI" id="CHEBI:456216"/>
        <dbReference type="EC" id="2.7.11.1"/>
    </reaction>
</comment>
<dbReference type="InterPro" id="IPR003609">
    <property type="entry name" value="Pan_app"/>
</dbReference>
<keyword evidence="5" id="KW-0808">Transferase</keyword>
<dbReference type="SMART" id="SM00220">
    <property type="entry name" value="S_TKc"/>
    <property type="match status" value="1"/>
</dbReference>